<dbReference type="EMBL" id="JAGKHQ010000011">
    <property type="protein sequence ID" value="KAG7505394.1"/>
    <property type="molecule type" value="Genomic_DNA"/>
</dbReference>
<evidence type="ECO:0008006" key="5">
    <source>
        <dbReference type="Google" id="ProtNLM"/>
    </source>
</evidence>
<comment type="caution">
    <text evidence="3">The sequence shown here is derived from an EMBL/GenBank/DDBJ whole genome shotgun (WGS) entry which is preliminary data.</text>
</comment>
<evidence type="ECO:0000256" key="1">
    <source>
        <dbReference type="ARBA" id="ARBA00093458"/>
    </source>
</evidence>
<comment type="similarity">
    <text evidence="1">Belongs to the STK19 family.</text>
</comment>
<name>A0AAV6RJR0_SOLSE</name>
<keyword evidence="2" id="KW-1133">Transmembrane helix</keyword>
<accession>A0AAV6RJR0</accession>
<dbReference type="InterPro" id="IPR018865">
    <property type="entry name" value="STK19-like"/>
</dbReference>
<keyword evidence="2" id="KW-0472">Membrane</keyword>
<dbReference type="PANTHER" id="PTHR15243">
    <property type="entry name" value="SERINE/THREONINE-PROTEIN KINASE 19"/>
    <property type="match status" value="1"/>
</dbReference>
<dbReference type="GO" id="GO:0046579">
    <property type="term" value="P:positive regulation of Ras protein signal transduction"/>
    <property type="evidence" value="ECO:0007669"/>
    <property type="project" value="TreeGrafter"/>
</dbReference>
<evidence type="ECO:0000313" key="3">
    <source>
        <dbReference type="EMBL" id="KAG7505394.1"/>
    </source>
</evidence>
<protein>
    <recommendedName>
        <fullName evidence="5">Serine/threonine kinase 19</fullName>
    </recommendedName>
</protein>
<proteinExistence type="inferred from homology"/>
<organism evidence="3 4">
    <name type="scientific">Solea senegalensis</name>
    <name type="common">Senegalese sole</name>
    <dbReference type="NCBI Taxonomy" id="28829"/>
    <lineage>
        <taxon>Eukaryota</taxon>
        <taxon>Metazoa</taxon>
        <taxon>Chordata</taxon>
        <taxon>Craniata</taxon>
        <taxon>Vertebrata</taxon>
        <taxon>Euteleostomi</taxon>
        <taxon>Actinopterygii</taxon>
        <taxon>Neopterygii</taxon>
        <taxon>Teleostei</taxon>
        <taxon>Neoteleostei</taxon>
        <taxon>Acanthomorphata</taxon>
        <taxon>Carangaria</taxon>
        <taxon>Pleuronectiformes</taxon>
        <taxon>Pleuronectoidei</taxon>
        <taxon>Soleidae</taxon>
        <taxon>Solea</taxon>
    </lineage>
</organism>
<dbReference type="AlphaFoldDB" id="A0AAV6RJR0"/>
<gene>
    <name evidence="3" type="ORF">JOB18_030384</name>
</gene>
<dbReference type="Proteomes" id="UP000693946">
    <property type="component" value="Linkage Group LG19"/>
</dbReference>
<feature type="transmembrane region" description="Helical" evidence="2">
    <location>
        <begin position="91"/>
        <end position="110"/>
    </location>
</feature>
<keyword evidence="2" id="KW-0812">Transmembrane</keyword>
<dbReference type="PANTHER" id="PTHR15243:SF0">
    <property type="entry name" value="SERINE_THREONINE-PROTEIN KINASE 19"/>
    <property type="match status" value="1"/>
</dbReference>
<evidence type="ECO:0000256" key="2">
    <source>
        <dbReference type="SAM" id="Phobius"/>
    </source>
</evidence>
<evidence type="ECO:0000313" key="4">
    <source>
        <dbReference type="Proteomes" id="UP000693946"/>
    </source>
</evidence>
<keyword evidence="4" id="KW-1185">Reference proteome</keyword>
<dbReference type="Pfam" id="PF10494">
    <property type="entry name" value="Stk19"/>
    <property type="match status" value="1"/>
</dbReference>
<sequence length="285" mass="32451">MNRKRALISDTFKVKKSRNGPEKFGVVCNGNGPVDVKSSLEYLMTLFPRKLFNDALPTIVLKHQLYSLHNDKTLVDKEVVRWLLSLRKKHILVIVMLCYIVICHVCASQNKLREQAELLMFQLGFDTEAFGLTFISDYKAKVLAGQEGKVTRATVERFLEKLLTSSCTDLSFSKEKMLREFLFTDSEITQLVKSGVLTVRDAGSWWLSIPNSGKFTKYFIQGRKAVLGMVKKSKYSEVLQAELEERRTIAQVKFNMKYHIHDIVGADLVESIPTTSGALLRFVES</sequence>
<reference evidence="3 4" key="1">
    <citation type="journal article" date="2021" name="Sci. Rep.">
        <title>Chromosome anchoring in Senegalese sole (Solea senegalensis) reveals sex-associated markers and genome rearrangements in flatfish.</title>
        <authorList>
            <person name="Guerrero-Cozar I."/>
            <person name="Gomez-Garrido J."/>
            <person name="Berbel C."/>
            <person name="Martinez-Blanch J.F."/>
            <person name="Alioto T."/>
            <person name="Claros M.G."/>
            <person name="Gagnaire P.A."/>
            <person name="Manchado M."/>
        </authorList>
    </citation>
    <scope>NUCLEOTIDE SEQUENCE [LARGE SCALE GENOMIC DNA]</scope>
    <source>
        <strain evidence="3">Sse05_10M</strain>
    </source>
</reference>